<reference evidence="3" key="1">
    <citation type="submission" date="2016-10" db="EMBL/GenBank/DDBJ databases">
        <authorList>
            <person name="Varghese N."/>
            <person name="Submissions S."/>
        </authorList>
    </citation>
    <scope>NUCLEOTIDE SEQUENCE [LARGE SCALE GENOMIC DNA]</scope>
    <source>
        <strain evidence="3">DSM 24767</strain>
    </source>
</reference>
<dbReference type="AlphaFoldDB" id="A0A1H1H122"/>
<organism evidence="2 3">
    <name type="scientific">Natronobacterium texcoconense</name>
    <dbReference type="NCBI Taxonomy" id="1095778"/>
    <lineage>
        <taxon>Archaea</taxon>
        <taxon>Methanobacteriati</taxon>
        <taxon>Methanobacteriota</taxon>
        <taxon>Stenosarchaea group</taxon>
        <taxon>Halobacteria</taxon>
        <taxon>Halobacteriales</taxon>
        <taxon>Natrialbaceae</taxon>
        <taxon>Natronobacterium</taxon>
    </lineage>
</organism>
<gene>
    <name evidence="2" type="ORF">SAMN04489842_2729</name>
</gene>
<sequence>MDSTETTPTLGIVLGAVLVVVGIVAYVLSDFASVTALIPAIFGVVIAVLGIVGRQTDRQRIAVYGIGVLALLGVLGSVRGVPDVLALLTGGAVDSTIAAVAQGSMILIGLVLLAVVARDLFAD</sequence>
<feature type="transmembrane region" description="Helical" evidence="1">
    <location>
        <begin position="61"/>
        <end position="78"/>
    </location>
</feature>
<dbReference type="STRING" id="1095778.SAMN04489842_2729"/>
<protein>
    <recommendedName>
        <fullName evidence="4">SPW repeat-containing protein</fullName>
    </recommendedName>
</protein>
<keyword evidence="1" id="KW-0812">Transmembrane</keyword>
<name>A0A1H1H122_NATTX</name>
<keyword evidence="3" id="KW-1185">Reference proteome</keyword>
<dbReference type="RefSeq" id="WP_090382678.1">
    <property type="nucleotide sequence ID" value="NZ_FNLC01000002.1"/>
</dbReference>
<evidence type="ECO:0008006" key="4">
    <source>
        <dbReference type="Google" id="ProtNLM"/>
    </source>
</evidence>
<dbReference type="EMBL" id="FNLC01000002">
    <property type="protein sequence ID" value="SDR19120.1"/>
    <property type="molecule type" value="Genomic_DNA"/>
</dbReference>
<feature type="transmembrane region" description="Helical" evidence="1">
    <location>
        <begin position="7"/>
        <end position="28"/>
    </location>
</feature>
<feature type="transmembrane region" description="Helical" evidence="1">
    <location>
        <begin position="34"/>
        <end position="52"/>
    </location>
</feature>
<keyword evidence="1" id="KW-0472">Membrane</keyword>
<dbReference type="OrthoDB" id="206114at2157"/>
<dbReference type="Proteomes" id="UP000198848">
    <property type="component" value="Unassembled WGS sequence"/>
</dbReference>
<proteinExistence type="predicted"/>
<feature type="transmembrane region" description="Helical" evidence="1">
    <location>
        <begin position="98"/>
        <end position="117"/>
    </location>
</feature>
<evidence type="ECO:0000313" key="2">
    <source>
        <dbReference type="EMBL" id="SDR19120.1"/>
    </source>
</evidence>
<accession>A0A1H1H122</accession>
<evidence type="ECO:0000256" key="1">
    <source>
        <dbReference type="SAM" id="Phobius"/>
    </source>
</evidence>
<evidence type="ECO:0000313" key="3">
    <source>
        <dbReference type="Proteomes" id="UP000198848"/>
    </source>
</evidence>
<keyword evidence="1" id="KW-1133">Transmembrane helix</keyword>